<evidence type="ECO:0000313" key="11">
    <source>
        <dbReference type="EnsemblProtists" id="EOD30832"/>
    </source>
</evidence>
<dbReference type="RefSeq" id="XP_005783261.1">
    <property type="nucleotide sequence ID" value="XM_005783204.1"/>
</dbReference>
<dbReference type="InterPro" id="IPR013785">
    <property type="entry name" value="Aldolase_TIM"/>
</dbReference>
<keyword evidence="12" id="KW-1185">Reference proteome</keyword>
<reference evidence="11" key="2">
    <citation type="submission" date="2024-10" db="UniProtKB">
        <authorList>
            <consortium name="EnsemblProtists"/>
        </authorList>
    </citation>
    <scope>IDENTIFICATION</scope>
</reference>
<dbReference type="GO" id="GO:0006096">
    <property type="term" value="P:glycolytic process"/>
    <property type="evidence" value="ECO:0007669"/>
    <property type="project" value="UniProtKB-KW"/>
</dbReference>
<dbReference type="PANTHER" id="PTHR30559:SF0">
    <property type="entry name" value="FRUCTOSE-BISPHOSPHATE ALDOLASE"/>
    <property type="match status" value="1"/>
</dbReference>
<feature type="compositionally biased region" description="Acidic residues" evidence="10">
    <location>
        <begin position="256"/>
        <end position="268"/>
    </location>
</feature>
<comment type="similarity">
    <text evidence="4">Belongs to the class II fructose-bisphosphate aldolase family.</text>
</comment>
<feature type="region of interest" description="Disordered" evidence="10">
    <location>
        <begin position="248"/>
        <end position="268"/>
    </location>
</feature>
<dbReference type="GO" id="GO:0005829">
    <property type="term" value="C:cytosol"/>
    <property type="evidence" value="ECO:0007669"/>
    <property type="project" value="TreeGrafter"/>
</dbReference>
<evidence type="ECO:0000256" key="4">
    <source>
        <dbReference type="ARBA" id="ARBA00005812"/>
    </source>
</evidence>
<dbReference type="STRING" id="2903.R1D6Z5"/>
<dbReference type="InterPro" id="IPR006411">
    <property type="entry name" value="Fruct_bisP_bact"/>
</dbReference>
<keyword evidence="7" id="KW-0862">Zinc</keyword>
<evidence type="ECO:0000256" key="1">
    <source>
        <dbReference type="ARBA" id="ARBA00000441"/>
    </source>
</evidence>
<dbReference type="Gene3D" id="3.20.20.70">
    <property type="entry name" value="Aldolase class I"/>
    <property type="match status" value="1"/>
</dbReference>
<sequence>MLTLSAAAALAYSPTVAAPHARTSAASVSSRASAPRLGLLQKLGLRRGARFADDLGLPCVDECAVASYPNLPPSVHPGVVTGQALVDLLQHAKENRYAIPAVNCVTSSSVNTCLEAARKADAPIIIQFSSGGSQFYAGKGLDNTDYKAAIAGAVSGAYHVRAMAEQYGVPVILHTDHCAKNLLPWLDGMLAASERYYAAHREPLFSSHMIDLSEEPLEENIDICVSYLQRMAKLDMLLEMELGSPRRRRATGITGGEEDGVDNEDANPEDLYSKPEEIWQVYEKLSAVPNGRFTVAAAFGNVHGVYAPGNAELDPPDTRNVKLDPEILGNAQTFIADKVSSSDAKPVSFVFHGGSGSDLKDIKQANPATAGHLGRSRPDPAIDYGVVKMNIDTDTQWSYWDGIRAYYKKYEPYLNSQIGNPDGADKPNKKFYDPRACLRSAEDSTNARLQQCFEDLNCVGILGLGDMPPPQNVLGPRRGALPC</sequence>
<dbReference type="Proteomes" id="UP000013827">
    <property type="component" value="Unassembled WGS sequence"/>
</dbReference>
<reference evidence="12" key="1">
    <citation type="journal article" date="2013" name="Nature">
        <title>Pan genome of the phytoplankton Emiliania underpins its global distribution.</title>
        <authorList>
            <person name="Read B.A."/>
            <person name="Kegel J."/>
            <person name="Klute M.J."/>
            <person name="Kuo A."/>
            <person name="Lefebvre S.C."/>
            <person name="Maumus F."/>
            <person name="Mayer C."/>
            <person name="Miller J."/>
            <person name="Monier A."/>
            <person name="Salamov A."/>
            <person name="Young J."/>
            <person name="Aguilar M."/>
            <person name="Claverie J.M."/>
            <person name="Frickenhaus S."/>
            <person name="Gonzalez K."/>
            <person name="Herman E.K."/>
            <person name="Lin Y.C."/>
            <person name="Napier J."/>
            <person name="Ogata H."/>
            <person name="Sarno A.F."/>
            <person name="Shmutz J."/>
            <person name="Schroeder D."/>
            <person name="de Vargas C."/>
            <person name="Verret F."/>
            <person name="von Dassow P."/>
            <person name="Valentin K."/>
            <person name="Van de Peer Y."/>
            <person name="Wheeler G."/>
            <person name="Dacks J.B."/>
            <person name="Delwiche C.F."/>
            <person name="Dyhrman S.T."/>
            <person name="Glockner G."/>
            <person name="John U."/>
            <person name="Richards T."/>
            <person name="Worden A.Z."/>
            <person name="Zhang X."/>
            <person name="Grigoriev I.V."/>
            <person name="Allen A.E."/>
            <person name="Bidle K."/>
            <person name="Borodovsky M."/>
            <person name="Bowler C."/>
            <person name="Brownlee C."/>
            <person name="Cock J.M."/>
            <person name="Elias M."/>
            <person name="Gladyshev V.N."/>
            <person name="Groth M."/>
            <person name="Guda C."/>
            <person name="Hadaegh A."/>
            <person name="Iglesias-Rodriguez M.D."/>
            <person name="Jenkins J."/>
            <person name="Jones B.M."/>
            <person name="Lawson T."/>
            <person name="Leese F."/>
            <person name="Lindquist E."/>
            <person name="Lobanov A."/>
            <person name="Lomsadze A."/>
            <person name="Malik S.B."/>
            <person name="Marsh M.E."/>
            <person name="Mackinder L."/>
            <person name="Mock T."/>
            <person name="Mueller-Roeber B."/>
            <person name="Pagarete A."/>
            <person name="Parker M."/>
            <person name="Probert I."/>
            <person name="Quesneville H."/>
            <person name="Raines C."/>
            <person name="Rensing S.A."/>
            <person name="Riano-Pachon D.M."/>
            <person name="Richier S."/>
            <person name="Rokitta S."/>
            <person name="Shiraiwa Y."/>
            <person name="Soanes D.M."/>
            <person name="van der Giezen M."/>
            <person name="Wahlund T.M."/>
            <person name="Williams B."/>
            <person name="Wilson W."/>
            <person name="Wolfe G."/>
            <person name="Wurch L.L."/>
        </authorList>
    </citation>
    <scope>NUCLEOTIDE SEQUENCE</scope>
</reference>
<dbReference type="SUPFAM" id="SSF51569">
    <property type="entry name" value="Aldolase"/>
    <property type="match status" value="1"/>
</dbReference>
<dbReference type="AlphaFoldDB" id="A0A0D3K4Z7"/>
<dbReference type="GeneID" id="17276106"/>
<proteinExistence type="inferred from homology"/>
<dbReference type="InterPro" id="IPR000771">
    <property type="entry name" value="FBA_II"/>
</dbReference>
<organism evidence="11 12">
    <name type="scientific">Emiliania huxleyi (strain CCMP1516)</name>
    <dbReference type="NCBI Taxonomy" id="280463"/>
    <lineage>
        <taxon>Eukaryota</taxon>
        <taxon>Haptista</taxon>
        <taxon>Haptophyta</taxon>
        <taxon>Prymnesiophyceae</taxon>
        <taxon>Isochrysidales</taxon>
        <taxon>Noelaerhabdaceae</taxon>
        <taxon>Emiliania</taxon>
    </lineage>
</organism>
<dbReference type="NCBIfam" id="TIGR00167">
    <property type="entry name" value="cbbA"/>
    <property type="match status" value="1"/>
</dbReference>
<evidence type="ECO:0000256" key="10">
    <source>
        <dbReference type="SAM" id="MobiDB-lite"/>
    </source>
</evidence>
<dbReference type="GO" id="GO:0004332">
    <property type="term" value="F:fructose-bisphosphate aldolase activity"/>
    <property type="evidence" value="ECO:0007669"/>
    <property type="project" value="UniProtKB-EC"/>
</dbReference>
<dbReference type="KEGG" id="ehx:EMIHUDRAFT_418341"/>
<evidence type="ECO:0000256" key="7">
    <source>
        <dbReference type="ARBA" id="ARBA00022833"/>
    </source>
</evidence>
<keyword evidence="6" id="KW-0479">Metal-binding</keyword>
<accession>A0A0D3K4Z7</accession>
<dbReference type="Pfam" id="PF01116">
    <property type="entry name" value="F_bP_aldolase"/>
    <property type="match status" value="1"/>
</dbReference>
<dbReference type="NCBIfam" id="NF006628">
    <property type="entry name" value="PRK09197.1"/>
    <property type="match status" value="1"/>
</dbReference>
<dbReference type="EnsemblProtists" id="EOD30832">
    <property type="protein sequence ID" value="EOD30832"/>
    <property type="gene ID" value="EMIHUDRAFT_418341"/>
</dbReference>
<protein>
    <recommendedName>
        <fullName evidence="5">fructose-bisphosphate aldolase</fullName>
        <ecNumber evidence="5">4.1.2.13</ecNumber>
    </recommendedName>
</protein>
<dbReference type="UniPathway" id="UPA00109">
    <property type="reaction ID" value="UER00183"/>
</dbReference>
<dbReference type="GO" id="GO:0006094">
    <property type="term" value="P:gluconeogenesis"/>
    <property type="evidence" value="ECO:0007669"/>
    <property type="project" value="TreeGrafter"/>
</dbReference>
<keyword evidence="9" id="KW-0456">Lyase</keyword>
<dbReference type="EC" id="4.1.2.13" evidence="5"/>
<dbReference type="PANTHER" id="PTHR30559">
    <property type="entry name" value="FRUCTOSE-BISPHOSPHATE ALDOLASE CLASS 2"/>
    <property type="match status" value="1"/>
</dbReference>
<dbReference type="PROSITE" id="PS00602">
    <property type="entry name" value="ALDOLASE_CLASS_II_1"/>
    <property type="match status" value="1"/>
</dbReference>
<dbReference type="HOGENOM" id="CLU_036923_0_0_1"/>
<dbReference type="GO" id="GO:0008270">
    <property type="term" value="F:zinc ion binding"/>
    <property type="evidence" value="ECO:0007669"/>
    <property type="project" value="InterPro"/>
</dbReference>
<evidence type="ECO:0000313" key="12">
    <source>
        <dbReference type="Proteomes" id="UP000013827"/>
    </source>
</evidence>
<dbReference type="eggNOG" id="KOG4153">
    <property type="taxonomic scope" value="Eukaryota"/>
</dbReference>
<comment type="cofactor">
    <cofactor evidence="2">
        <name>Zn(2+)</name>
        <dbReference type="ChEBI" id="CHEBI:29105"/>
    </cofactor>
</comment>
<dbReference type="OMA" id="WSYWEGI"/>
<dbReference type="CDD" id="cd00946">
    <property type="entry name" value="FBP_aldolase_IIA"/>
    <property type="match status" value="1"/>
</dbReference>
<dbReference type="NCBIfam" id="TIGR01520">
    <property type="entry name" value="FruBisAldo_II_A"/>
    <property type="match status" value="1"/>
</dbReference>
<evidence type="ECO:0000256" key="2">
    <source>
        <dbReference type="ARBA" id="ARBA00001947"/>
    </source>
</evidence>
<name>A0A0D3K4Z7_EMIH1</name>
<keyword evidence="8" id="KW-0324">Glycolysis</keyword>
<evidence type="ECO:0000256" key="8">
    <source>
        <dbReference type="ARBA" id="ARBA00023152"/>
    </source>
</evidence>
<evidence type="ECO:0000256" key="6">
    <source>
        <dbReference type="ARBA" id="ARBA00022723"/>
    </source>
</evidence>
<evidence type="ECO:0000256" key="5">
    <source>
        <dbReference type="ARBA" id="ARBA00013068"/>
    </source>
</evidence>
<comment type="catalytic activity">
    <reaction evidence="1">
        <text>beta-D-fructose 1,6-bisphosphate = D-glyceraldehyde 3-phosphate + dihydroxyacetone phosphate</text>
        <dbReference type="Rhea" id="RHEA:14729"/>
        <dbReference type="ChEBI" id="CHEBI:32966"/>
        <dbReference type="ChEBI" id="CHEBI:57642"/>
        <dbReference type="ChEBI" id="CHEBI:59776"/>
        <dbReference type="EC" id="4.1.2.13"/>
    </reaction>
</comment>
<dbReference type="PaxDb" id="2903-EOD30832"/>
<evidence type="ECO:0000256" key="3">
    <source>
        <dbReference type="ARBA" id="ARBA00004714"/>
    </source>
</evidence>
<comment type="pathway">
    <text evidence="3">Carbohydrate degradation; glycolysis; D-glyceraldehyde 3-phosphate and glycerone phosphate from D-glucose: step 4/4.</text>
</comment>
<evidence type="ECO:0000256" key="9">
    <source>
        <dbReference type="ARBA" id="ARBA00023239"/>
    </source>
</evidence>